<evidence type="ECO:0000256" key="1">
    <source>
        <dbReference type="ARBA" id="ARBA00038310"/>
    </source>
</evidence>
<dbReference type="Proteomes" id="UP000249910">
    <property type="component" value="Chromosome"/>
</dbReference>
<comment type="similarity">
    <text evidence="1">Belongs to the metallo-dependent hydrolases superfamily.</text>
</comment>
<keyword evidence="4" id="KW-1185">Reference proteome</keyword>
<dbReference type="PANTHER" id="PTHR43569:SF2">
    <property type="entry name" value="AMIDOHYDROLASE-RELATED DOMAIN-CONTAINING PROTEIN"/>
    <property type="match status" value="1"/>
</dbReference>
<dbReference type="SUPFAM" id="SSF51556">
    <property type="entry name" value="Metallo-dependent hydrolases"/>
    <property type="match status" value="1"/>
</dbReference>
<evidence type="ECO:0000259" key="2">
    <source>
        <dbReference type="Pfam" id="PF04909"/>
    </source>
</evidence>
<evidence type="ECO:0000313" key="4">
    <source>
        <dbReference type="Proteomes" id="UP000249910"/>
    </source>
</evidence>
<gene>
    <name evidence="3" type="ORF">CDV26_06935</name>
</gene>
<dbReference type="InterPro" id="IPR052350">
    <property type="entry name" value="Metallo-dep_Lactonases"/>
</dbReference>
<dbReference type="InterPro" id="IPR032466">
    <property type="entry name" value="Metal_Hydrolase"/>
</dbReference>
<dbReference type="EMBL" id="CP022132">
    <property type="protein sequence ID" value="ASG68156.1"/>
    <property type="molecule type" value="Genomic_DNA"/>
</dbReference>
<reference evidence="3 4" key="1">
    <citation type="submission" date="2017-06" db="EMBL/GenBank/DDBJ databases">
        <title>Complete genome of Francisella halioticida.</title>
        <authorList>
            <person name="Sjodin A."/>
        </authorList>
    </citation>
    <scope>NUCLEOTIDE SEQUENCE [LARGE SCALE GENOMIC DNA]</scope>
    <source>
        <strain evidence="3 4">DSM 23729</strain>
    </source>
</reference>
<organism evidence="3 4">
    <name type="scientific">Francisella halioticida</name>
    <dbReference type="NCBI Taxonomy" id="549298"/>
    <lineage>
        <taxon>Bacteria</taxon>
        <taxon>Pseudomonadati</taxon>
        <taxon>Pseudomonadota</taxon>
        <taxon>Gammaproteobacteria</taxon>
        <taxon>Thiotrichales</taxon>
        <taxon>Francisellaceae</taxon>
        <taxon>Francisella</taxon>
    </lineage>
</organism>
<dbReference type="RefSeq" id="WP_088772655.1">
    <property type="nucleotide sequence ID" value="NZ_CP022132.1"/>
</dbReference>
<evidence type="ECO:0000313" key="3">
    <source>
        <dbReference type="EMBL" id="ASG68156.1"/>
    </source>
</evidence>
<sequence>MNIIDSHIHFWDLKNGYNNWVKDTNLPNLVIPEDLNADAFVHIEAHNEISDPLCEYKWLKSEFIDRNIKVIAFADFTLDLPSFEKKIITLKKYKNIVGVRQIMSKTSKSSYSPFCKNIPGDLGDKLRVLKQNNLVFEAQMYPEQFLAILDSVDSSQVTMSIEHFGLPIFSDNESLDKWYNLIKECTKNNNWKLKLSGFDLNNYFLHINKALDFVFENIKDTQLCYGSNFPVSHQNDYSFWHNFLYKYINDDKISENVFKNVAQEVYFNNKG</sequence>
<protein>
    <submittedName>
        <fullName evidence="3">Amidohydrolase</fullName>
    </submittedName>
</protein>
<dbReference type="Gene3D" id="3.20.20.140">
    <property type="entry name" value="Metal-dependent hydrolases"/>
    <property type="match status" value="1"/>
</dbReference>
<dbReference type="InterPro" id="IPR006680">
    <property type="entry name" value="Amidohydro-rel"/>
</dbReference>
<proteinExistence type="inferred from homology"/>
<name>A0ABN5AW88_9GAMM</name>
<accession>A0ABN5AW88</accession>
<dbReference type="Pfam" id="PF04909">
    <property type="entry name" value="Amidohydro_2"/>
    <property type="match status" value="1"/>
</dbReference>
<feature type="domain" description="Amidohydrolase-related" evidence="2">
    <location>
        <begin position="4"/>
        <end position="266"/>
    </location>
</feature>
<dbReference type="PANTHER" id="PTHR43569">
    <property type="entry name" value="AMIDOHYDROLASE"/>
    <property type="match status" value="1"/>
</dbReference>